<keyword evidence="1 4" id="KW-0560">Oxidoreductase</keyword>
<reference evidence="4" key="1">
    <citation type="submission" date="2023-05" db="EMBL/GenBank/DDBJ databases">
        <title>Whole genome sequence of Commensalibacter sp.</title>
        <authorList>
            <person name="Charoenyingcharoen P."/>
            <person name="Yukphan P."/>
        </authorList>
    </citation>
    <scope>NUCLEOTIDE SEQUENCE</scope>
    <source>
        <strain evidence="4">TBRC 10068</strain>
    </source>
</reference>
<dbReference type="EC" id="1.-.-.-" evidence="4"/>
<dbReference type="SUPFAM" id="SSF54373">
    <property type="entry name" value="FAD-linked reductases, C-terminal domain"/>
    <property type="match status" value="1"/>
</dbReference>
<feature type="domain" description="FAD dependent oxidoreductase" evidence="3">
    <location>
        <begin position="9"/>
        <end position="396"/>
    </location>
</feature>
<protein>
    <submittedName>
        <fullName evidence="4">FAD-binding oxidoreductase</fullName>
        <ecNumber evidence="4">1.-.-.-</ecNumber>
    </submittedName>
</protein>
<evidence type="ECO:0000256" key="2">
    <source>
        <dbReference type="SAM" id="Phobius"/>
    </source>
</evidence>
<dbReference type="Proteomes" id="UP001431775">
    <property type="component" value="Unassembled WGS sequence"/>
</dbReference>
<keyword evidence="2" id="KW-1133">Transmembrane helix</keyword>
<comment type="caution">
    <text evidence="4">The sequence shown here is derived from an EMBL/GenBank/DDBJ whole genome shotgun (WGS) entry which is preliminary data.</text>
</comment>
<gene>
    <name evidence="4" type="ORF">QJV33_10530</name>
</gene>
<dbReference type="SUPFAM" id="SSF51905">
    <property type="entry name" value="FAD/NAD(P)-binding domain"/>
    <property type="match status" value="1"/>
</dbReference>
<dbReference type="PANTHER" id="PTHR13847">
    <property type="entry name" value="SARCOSINE DEHYDROGENASE-RELATED"/>
    <property type="match status" value="1"/>
</dbReference>
<dbReference type="GO" id="GO:0016491">
    <property type="term" value="F:oxidoreductase activity"/>
    <property type="evidence" value="ECO:0007669"/>
    <property type="project" value="UniProtKB-KW"/>
</dbReference>
<keyword evidence="5" id="KW-1185">Reference proteome</keyword>
<evidence type="ECO:0000313" key="4">
    <source>
        <dbReference type="EMBL" id="MDI2113705.1"/>
    </source>
</evidence>
<dbReference type="RefSeq" id="WP_281463285.1">
    <property type="nucleotide sequence ID" value="NZ_JASBAN010000001.1"/>
</dbReference>
<keyword evidence="2" id="KW-0812">Transmembrane</keyword>
<dbReference type="InterPro" id="IPR036188">
    <property type="entry name" value="FAD/NAD-bd_sf"/>
</dbReference>
<dbReference type="PANTHER" id="PTHR13847:SF289">
    <property type="entry name" value="GLYCINE OXIDASE"/>
    <property type="match status" value="1"/>
</dbReference>
<organism evidence="4 5">
    <name type="scientific">Commensalibacter nepenthis</name>
    <dbReference type="NCBI Taxonomy" id="3043872"/>
    <lineage>
        <taxon>Bacteria</taxon>
        <taxon>Pseudomonadati</taxon>
        <taxon>Pseudomonadota</taxon>
        <taxon>Alphaproteobacteria</taxon>
        <taxon>Acetobacterales</taxon>
        <taxon>Acetobacteraceae</taxon>
    </lineage>
</organism>
<keyword evidence="2" id="KW-0472">Membrane</keyword>
<evidence type="ECO:0000259" key="3">
    <source>
        <dbReference type="Pfam" id="PF01266"/>
    </source>
</evidence>
<dbReference type="EMBL" id="JASBAN010000001">
    <property type="protein sequence ID" value="MDI2113705.1"/>
    <property type="molecule type" value="Genomic_DNA"/>
</dbReference>
<proteinExistence type="predicted"/>
<dbReference type="Pfam" id="PF01266">
    <property type="entry name" value="DAO"/>
    <property type="match status" value="1"/>
</dbReference>
<sequence>MPEIQNNQIVIIGGGIIGLLCAINLQRAGMKVTIIQDQRFPASYGNAGHIAIEQIMPLANRKNALTGYKKLTCMGGALDIGWQYLNVWFPWFAKYLKASFSQKQVKEGKESIKSLLNHSVPSWKRVLDSIHQSDLLVLDGHYVIYHDKNKGEQGCNDWKNADIGTATIHSMDQHILNNISQQLSTQPVRGLCFKKTGQIKNVSTLLKIFQNHFIEQGGIFNNDHVKTIQPDNGQTKLTFSNNISITYPNVLICAGARSGELLKDMGEHFPVIAERGYHIEWEHDGSYNLPPLVFEDYSFIVTQFENRLRLASYVEFTKFNSKPDERKWKQLEDYANKFGFSRKSEFKRWVGARPTLPDYRPVIGKSKKNPGLFFAFGHQHLGLTLAAITGEIMTDLVMGKQPALSISAFRPDRF</sequence>
<dbReference type="Gene3D" id="3.50.50.60">
    <property type="entry name" value="FAD/NAD(P)-binding domain"/>
    <property type="match status" value="2"/>
</dbReference>
<dbReference type="InterPro" id="IPR006076">
    <property type="entry name" value="FAD-dep_OxRdtase"/>
</dbReference>
<name>A0ABT6Q9W7_9PROT</name>
<dbReference type="Gene3D" id="3.30.9.10">
    <property type="entry name" value="D-Amino Acid Oxidase, subunit A, domain 2"/>
    <property type="match status" value="1"/>
</dbReference>
<evidence type="ECO:0000256" key="1">
    <source>
        <dbReference type="ARBA" id="ARBA00023002"/>
    </source>
</evidence>
<feature type="transmembrane region" description="Helical" evidence="2">
    <location>
        <begin position="6"/>
        <end position="25"/>
    </location>
</feature>
<accession>A0ABT6Q9W7</accession>
<evidence type="ECO:0000313" key="5">
    <source>
        <dbReference type="Proteomes" id="UP001431775"/>
    </source>
</evidence>